<evidence type="ECO:0000313" key="2">
    <source>
        <dbReference type="Proteomes" id="UP000887116"/>
    </source>
</evidence>
<keyword evidence="2" id="KW-1185">Reference proteome</keyword>
<organism evidence="1 2">
    <name type="scientific">Trichonephila clavata</name>
    <name type="common">Joro spider</name>
    <name type="synonym">Nephila clavata</name>
    <dbReference type="NCBI Taxonomy" id="2740835"/>
    <lineage>
        <taxon>Eukaryota</taxon>
        <taxon>Metazoa</taxon>
        <taxon>Ecdysozoa</taxon>
        <taxon>Arthropoda</taxon>
        <taxon>Chelicerata</taxon>
        <taxon>Arachnida</taxon>
        <taxon>Araneae</taxon>
        <taxon>Araneomorphae</taxon>
        <taxon>Entelegynae</taxon>
        <taxon>Araneoidea</taxon>
        <taxon>Nephilidae</taxon>
        <taxon>Trichonephila</taxon>
    </lineage>
</organism>
<dbReference type="AlphaFoldDB" id="A0A8X6KDP7"/>
<evidence type="ECO:0000313" key="1">
    <source>
        <dbReference type="EMBL" id="GFQ70504.1"/>
    </source>
</evidence>
<protein>
    <submittedName>
        <fullName evidence="1">Uncharacterized protein</fullName>
    </submittedName>
</protein>
<dbReference type="OrthoDB" id="6414224at2759"/>
<reference evidence="1" key="1">
    <citation type="submission" date="2020-07" db="EMBL/GenBank/DDBJ databases">
        <title>Multicomponent nature underlies the extraordinary mechanical properties of spider dragline silk.</title>
        <authorList>
            <person name="Kono N."/>
            <person name="Nakamura H."/>
            <person name="Mori M."/>
            <person name="Yoshida Y."/>
            <person name="Ohtoshi R."/>
            <person name="Malay A.D."/>
            <person name="Moran D.A.P."/>
            <person name="Tomita M."/>
            <person name="Numata K."/>
            <person name="Arakawa K."/>
        </authorList>
    </citation>
    <scope>NUCLEOTIDE SEQUENCE</scope>
</reference>
<gene>
    <name evidence="1" type="primary">AVEN_270607_1</name>
    <name evidence="1" type="ORF">TNCT_573891</name>
</gene>
<dbReference type="EMBL" id="BMAO01030811">
    <property type="protein sequence ID" value="GFQ70504.1"/>
    <property type="molecule type" value="Genomic_DNA"/>
</dbReference>
<proteinExistence type="predicted"/>
<name>A0A8X6KDP7_TRICU</name>
<comment type="caution">
    <text evidence="1">The sequence shown here is derived from an EMBL/GenBank/DDBJ whole genome shotgun (WGS) entry which is preliminary data.</text>
</comment>
<sequence length="256" mass="30692">MNVHDGIFTREQERSLKFYFNANVTVNRVKTADLFIHSKWLDAKTRFVLACQLWLMFNVLKLFYSLHESEKEEILNKYSTANENFNVFEKNVVLWIKHYKAGYISESQSSVWCYIGYNWNYASLGSRILNDLTEEERQSLLDHTFEHSNWISVRCFCLFNMSADRREVLLKRFPLKVLRIYLYSARPHFFLNAVDKVWDRLPGKHFICLLYIIICQKIVALWKDIDYVNLLRQLWHRSPDHLKLCVEGTDIYEILI</sequence>
<dbReference type="Proteomes" id="UP000887116">
    <property type="component" value="Unassembled WGS sequence"/>
</dbReference>
<accession>A0A8X6KDP7</accession>